<gene>
    <name evidence="5 6" type="primary">LOC115739721</name>
</gene>
<dbReference type="InterPro" id="IPR002885">
    <property type="entry name" value="PPR_rpt"/>
</dbReference>
<feature type="repeat" description="PPR" evidence="3">
    <location>
        <begin position="133"/>
        <end position="167"/>
    </location>
</feature>
<feature type="repeat" description="PPR" evidence="3">
    <location>
        <begin position="71"/>
        <end position="105"/>
    </location>
</feature>
<dbReference type="InterPro" id="IPR046960">
    <property type="entry name" value="PPR_At4g14850-like_plant"/>
</dbReference>
<dbReference type="PROSITE" id="PS51375">
    <property type="entry name" value="PPR"/>
    <property type="match status" value="5"/>
</dbReference>
<dbReference type="NCBIfam" id="TIGR00756">
    <property type="entry name" value="PPR"/>
    <property type="match status" value="6"/>
</dbReference>
<dbReference type="PANTHER" id="PTHR47926:SF392">
    <property type="entry name" value="PENTATRICOPEPTIDE REPEAT-CONTAINING PROTEIN"/>
    <property type="match status" value="1"/>
</dbReference>
<feature type="repeat" description="PPR" evidence="3">
    <location>
        <begin position="501"/>
        <end position="535"/>
    </location>
</feature>
<evidence type="ECO:0000313" key="6">
    <source>
        <dbReference type="RefSeq" id="XP_048130713.1"/>
    </source>
</evidence>
<evidence type="ECO:0000313" key="4">
    <source>
        <dbReference type="Proteomes" id="UP000827889"/>
    </source>
</evidence>
<accession>A0A8B8P1X7</accession>
<sequence>MDMDVQTCGHLLQSCTTRLSVQEGKQLHLLFLKKGLLNCAITLGNRLLQLYAKCGQMDNARRLFDDMPQRNCFTWNTMVEGYMRTGEAAKSLELFNYMPCRNDFSWNVVISGFAKRGDLRTVSCLFNAMPRKNAVAWNSMIHGYAKNGHPREALRLFKDMNSDPFERTQSDTFVLATVIVACSDLEAMDRGKQIHARLLIDGVAFDSVLASSLVNLYGKCGDLDSAKRVLSSVEEPDDFSLSALISGYANCGKMDEARRVFSSFNKSCVISWNSLIAGHVTNHEEMEALALFNQMREGAIREDSSTLASILSACSSLGILAQGNLMHAHAFKSGLLNEVIVASALIDMYYKCGSLRDACNLFGELEVQDTILLNSMITVYSNCGRVDDAKEIFRSMSKKSLISWNSMLVGLSRNGCPVEALDLFCEMNRLGLMMDKFSFASVLSSCAISSSFDLGEQIFGRTIVIGLENDPIISTSLVDFFCKCGHVEKGRKVFDGMVKIDEVSCNTMLMGYATNGHGMKALSLFEELRHAGLRPTDITFTAVLSACDHCGLVEEGWKWLYAMKLNYDVDPRIEHYSCVIDLFARAGYLNEAIDLIEQMPFDPDATMWSSVLRGCVAHGNRTLGKKVAEQIIELDPENSGAYVQLSGILADFGDWERSAEVRHMMKEKQVGKDPGCSWADC</sequence>
<dbReference type="GO" id="GO:0009451">
    <property type="term" value="P:RNA modification"/>
    <property type="evidence" value="ECO:0007669"/>
    <property type="project" value="InterPro"/>
</dbReference>
<keyword evidence="4" id="KW-1185">Reference proteome</keyword>
<dbReference type="OrthoDB" id="772568at2759"/>
<dbReference type="FunFam" id="1.25.40.10:FF:000205">
    <property type="entry name" value="Pentatricopeptide repeat-containing protein, mitochondrial"/>
    <property type="match status" value="1"/>
</dbReference>
<organism evidence="4 5">
    <name type="scientific">Rhodamnia argentea</name>
    <dbReference type="NCBI Taxonomy" id="178133"/>
    <lineage>
        <taxon>Eukaryota</taxon>
        <taxon>Viridiplantae</taxon>
        <taxon>Streptophyta</taxon>
        <taxon>Embryophyta</taxon>
        <taxon>Tracheophyta</taxon>
        <taxon>Spermatophyta</taxon>
        <taxon>Magnoliopsida</taxon>
        <taxon>eudicotyledons</taxon>
        <taxon>Gunneridae</taxon>
        <taxon>Pentapetalae</taxon>
        <taxon>rosids</taxon>
        <taxon>malvids</taxon>
        <taxon>Myrtales</taxon>
        <taxon>Myrtaceae</taxon>
        <taxon>Myrtoideae</taxon>
        <taxon>Myrteae</taxon>
        <taxon>Australasian group</taxon>
        <taxon>Rhodamnia</taxon>
    </lineage>
</organism>
<dbReference type="RefSeq" id="XP_030528811.1">
    <property type="nucleotide sequence ID" value="XM_030672951.1"/>
</dbReference>
<evidence type="ECO:0000256" key="3">
    <source>
        <dbReference type="PROSITE-ProRule" id="PRU00708"/>
    </source>
</evidence>
<protein>
    <submittedName>
        <fullName evidence="5 6">Pentatricopeptide repeat-containing protein At1g77010, mitochondrial</fullName>
    </submittedName>
</protein>
<dbReference type="Proteomes" id="UP000827889">
    <property type="component" value="Chromosome 2"/>
</dbReference>
<feature type="repeat" description="PPR" evidence="3">
    <location>
        <begin position="237"/>
        <end position="271"/>
    </location>
</feature>
<dbReference type="KEGG" id="rarg:115739721"/>
<dbReference type="GO" id="GO:0005739">
    <property type="term" value="C:mitochondrion"/>
    <property type="evidence" value="ECO:0007669"/>
    <property type="project" value="UniProtKB-ARBA"/>
</dbReference>
<dbReference type="GO" id="GO:0003723">
    <property type="term" value="F:RNA binding"/>
    <property type="evidence" value="ECO:0007669"/>
    <property type="project" value="InterPro"/>
</dbReference>
<dbReference type="RefSeq" id="XP_048130713.1">
    <property type="nucleotide sequence ID" value="XM_048274756.1"/>
</dbReference>
<dbReference type="Gene3D" id="1.25.40.10">
    <property type="entry name" value="Tetratricopeptide repeat domain"/>
    <property type="match status" value="5"/>
</dbReference>
<comment type="similarity">
    <text evidence="2">Belongs to the PPR family. PCMP-E subfamily.</text>
</comment>
<dbReference type="GeneID" id="115739721"/>
<dbReference type="FunFam" id="1.25.40.10:FF:000797">
    <property type="entry name" value="Pentatricopeptide repeat-containing protein chloroplastic"/>
    <property type="match status" value="1"/>
</dbReference>
<evidence type="ECO:0000313" key="5">
    <source>
        <dbReference type="RefSeq" id="XP_030528811.1"/>
    </source>
</evidence>
<name>A0A8B8P1X7_9MYRT</name>
<evidence type="ECO:0000256" key="1">
    <source>
        <dbReference type="ARBA" id="ARBA00022737"/>
    </source>
</evidence>
<feature type="repeat" description="PPR" evidence="3">
    <location>
        <begin position="369"/>
        <end position="403"/>
    </location>
</feature>
<reference evidence="5" key="1">
    <citation type="submission" date="2025-04" db="UniProtKB">
        <authorList>
            <consortium name="RefSeq"/>
        </authorList>
    </citation>
    <scope>IDENTIFICATION</scope>
    <source>
        <tissue evidence="6">Leaf</tissue>
    </source>
</reference>
<dbReference type="Pfam" id="PF20431">
    <property type="entry name" value="E_motif"/>
    <property type="match status" value="1"/>
</dbReference>
<proteinExistence type="inferred from homology"/>
<reference evidence="4" key="2">
    <citation type="submission" date="2025-05" db="UniProtKB">
        <authorList>
            <consortium name="RefSeq"/>
        </authorList>
    </citation>
    <scope>NUCLEOTIDE SEQUENCE [LARGE SCALE GENOMIC DNA]</scope>
</reference>
<evidence type="ECO:0000256" key="2">
    <source>
        <dbReference type="ARBA" id="ARBA00061659"/>
    </source>
</evidence>
<dbReference type="Pfam" id="PF13041">
    <property type="entry name" value="PPR_2"/>
    <property type="match status" value="2"/>
</dbReference>
<dbReference type="AlphaFoldDB" id="A0A8B8P1X7"/>
<dbReference type="Pfam" id="PF01535">
    <property type="entry name" value="PPR"/>
    <property type="match status" value="11"/>
</dbReference>
<keyword evidence="1" id="KW-0677">Repeat</keyword>
<dbReference type="InterPro" id="IPR011990">
    <property type="entry name" value="TPR-like_helical_dom_sf"/>
</dbReference>
<dbReference type="InterPro" id="IPR046848">
    <property type="entry name" value="E_motif"/>
</dbReference>
<dbReference type="PANTHER" id="PTHR47926">
    <property type="entry name" value="PENTATRICOPEPTIDE REPEAT-CONTAINING PROTEIN"/>
    <property type="match status" value="1"/>
</dbReference>